<evidence type="ECO:0000313" key="2">
    <source>
        <dbReference type="EMBL" id="QQZ69872.1"/>
    </source>
</evidence>
<evidence type="ECO:0000313" key="4">
    <source>
        <dbReference type="Proteomes" id="UP000598328"/>
    </source>
</evidence>
<evidence type="ECO:0000313" key="1">
    <source>
        <dbReference type="EMBL" id="MBD3722776.1"/>
    </source>
</evidence>
<dbReference type="KEGG" id="kpne:KU54_016910"/>
<evidence type="ECO:0000313" key="3">
    <source>
        <dbReference type="Proteomes" id="UP000595568"/>
    </source>
</evidence>
<organism evidence="1 4">
    <name type="scientific">Klebsiella pneumoniae</name>
    <dbReference type="NCBI Taxonomy" id="573"/>
    <lineage>
        <taxon>Bacteria</taxon>
        <taxon>Pseudomonadati</taxon>
        <taxon>Pseudomonadota</taxon>
        <taxon>Gammaproteobacteria</taxon>
        <taxon>Enterobacterales</taxon>
        <taxon>Enterobacteriaceae</taxon>
        <taxon>Klebsiella/Raoultella group</taxon>
        <taxon>Klebsiella</taxon>
        <taxon>Klebsiella pneumoniae complex</taxon>
    </lineage>
</organism>
<dbReference type="AlphaFoldDB" id="A0A927E1V5"/>
<protein>
    <recommendedName>
        <fullName evidence="5">Ead/Ea22-like family protein</fullName>
    </recommendedName>
</protein>
<name>A0A927E1V5_KLEPN</name>
<dbReference type="Proteomes" id="UP000595568">
    <property type="component" value="Chromosome"/>
</dbReference>
<dbReference type="EMBL" id="CP068602">
    <property type="protein sequence ID" value="QQZ69872.1"/>
    <property type="molecule type" value="Genomic_DNA"/>
</dbReference>
<reference evidence="2 3" key="2">
    <citation type="submission" date="2021-01" db="EMBL/GenBank/DDBJ databases">
        <title>Genome sequencing of apramycin resistant K. pneumoniae.</title>
        <authorList>
            <person name="Chen L."/>
            <person name="Kreiswirth B."/>
        </authorList>
    </citation>
    <scope>NUCLEOTIDE SEQUENCE [LARGE SCALE GENOMIC DNA]</scope>
    <source>
        <strain evidence="2 3">59493</strain>
    </source>
</reference>
<reference evidence="1" key="1">
    <citation type="submission" date="2020-07" db="EMBL/GenBank/DDBJ databases">
        <title>Clinical and genomic characterization of carbapenemase-producing Enterobacterales causing secondary infections during the COVID-19 crisis at a New York City hospital.</title>
        <authorList>
            <person name="Gomez-Simmonds A."/>
            <person name="Annavajhala M.K."/>
            <person name="Uhlemann A.-C."/>
        </authorList>
    </citation>
    <scope>NUCLEOTIDE SEQUENCE</scope>
    <source>
        <strain evidence="1">KP1826</strain>
    </source>
</reference>
<gene>
    <name evidence="1" type="ORF">IE978_21070</name>
    <name evidence="2" type="ORF">JMZ77_16805</name>
</gene>
<dbReference type="RefSeq" id="WP_004199474.1">
    <property type="nucleotide sequence ID" value="NZ_CP068602.1"/>
</dbReference>
<evidence type="ECO:0008006" key="5">
    <source>
        <dbReference type="Google" id="ProtNLM"/>
    </source>
</evidence>
<dbReference type="Proteomes" id="UP000598328">
    <property type="component" value="Unassembled WGS sequence"/>
</dbReference>
<accession>A0A927E1V5</accession>
<proteinExistence type="predicted"/>
<dbReference type="EMBL" id="JACXSV010000009">
    <property type="protein sequence ID" value="MBD3722776.1"/>
    <property type="molecule type" value="Genomic_DNA"/>
</dbReference>
<sequence length="129" mass="14028">MNIETVNELIASMESAGELSIREQKFLKLAKAFKQLAAENAALKSAVDHTIEWIESTNGDPCDVVILKGIETPATDRIVAGIKADGVEMFALMFAEEAIKDNNITTGWKARASRAASEYAELLREGADK</sequence>